<name>A0AAD9IE91_PROWI</name>
<dbReference type="GO" id="GO:0015386">
    <property type="term" value="F:potassium:proton antiporter activity"/>
    <property type="evidence" value="ECO:0007669"/>
    <property type="project" value="TreeGrafter"/>
</dbReference>
<proteinExistence type="predicted"/>
<feature type="transmembrane region" description="Helical" evidence="12">
    <location>
        <begin position="751"/>
        <end position="772"/>
    </location>
</feature>
<dbReference type="Gene3D" id="3.40.50.720">
    <property type="entry name" value="NAD(P)-binding Rossmann-like Domain"/>
    <property type="match status" value="1"/>
</dbReference>
<keyword evidence="3" id="KW-0050">Antiport</keyword>
<comment type="subcellular location">
    <subcellularLocation>
        <location evidence="1">Endomembrane system</location>
        <topology evidence="1">Multi-pass membrane protein</topology>
    </subcellularLocation>
</comment>
<evidence type="ECO:0000256" key="9">
    <source>
        <dbReference type="ARBA" id="ARBA00023136"/>
    </source>
</evidence>
<dbReference type="Pfam" id="PF00999">
    <property type="entry name" value="Na_H_Exchanger"/>
    <property type="match status" value="1"/>
</dbReference>
<dbReference type="PROSITE" id="PS51201">
    <property type="entry name" value="RCK_N"/>
    <property type="match status" value="1"/>
</dbReference>
<dbReference type="PANTHER" id="PTHR46157">
    <property type="entry name" value="K(+) EFFLUX ANTIPORTER 3, CHLOROPLASTIC"/>
    <property type="match status" value="1"/>
</dbReference>
<keyword evidence="4" id="KW-0633">Potassium transport</keyword>
<evidence type="ECO:0000256" key="12">
    <source>
        <dbReference type="SAM" id="Phobius"/>
    </source>
</evidence>
<feature type="transmembrane region" description="Helical" evidence="12">
    <location>
        <begin position="464"/>
        <end position="486"/>
    </location>
</feature>
<dbReference type="GO" id="GO:0016020">
    <property type="term" value="C:membrane"/>
    <property type="evidence" value="ECO:0007669"/>
    <property type="project" value="InterPro"/>
</dbReference>
<dbReference type="AlphaFoldDB" id="A0AAD9IE91"/>
<feature type="transmembrane region" description="Helical" evidence="12">
    <location>
        <begin position="492"/>
        <end position="516"/>
    </location>
</feature>
<keyword evidence="8" id="KW-0406">Ion transport</keyword>
<feature type="transmembrane region" description="Helical" evidence="12">
    <location>
        <begin position="721"/>
        <end position="739"/>
    </location>
</feature>
<dbReference type="FunFam" id="3.40.50.720:FF:000036">
    <property type="entry name" value="Glutathione-regulated potassium-efflux system protein KefB"/>
    <property type="match status" value="1"/>
</dbReference>
<evidence type="ECO:0000256" key="11">
    <source>
        <dbReference type="SAM" id="MobiDB-lite"/>
    </source>
</evidence>
<dbReference type="Proteomes" id="UP001255856">
    <property type="component" value="Unassembled WGS sequence"/>
</dbReference>
<comment type="caution">
    <text evidence="14">The sequence shown here is derived from an EMBL/GenBank/DDBJ whole genome shotgun (WGS) entry which is preliminary data.</text>
</comment>
<dbReference type="InterPro" id="IPR036291">
    <property type="entry name" value="NAD(P)-bd_dom_sf"/>
</dbReference>
<feature type="region of interest" description="Disordered" evidence="11">
    <location>
        <begin position="963"/>
        <end position="995"/>
    </location>
</feature>
<feature type="transmembrane region" description="Helical" evidence="12">
    <location>
        <begin position="630"/>
        <end position="650"/>
    </location>
</feature>
<dbReference type="GO" id="GO:0009507">
    <property type="term" value="C:chloroplast"/>
    <property type="evidence" value="ECO:0007669"/>
    <property type="project" value="TreeGrafter"/>
</dbReference>
<dbReference type="Gene3D" id="1.20.1530.20">
    <property type="match status" value="1"/>
</dbReference>
<evidence type="ECO:0000256" key="4">
    <source>
        <dbReference type="ARBA" id="ARBA00022538"/>
    </source>
</evidence>
<dbReference type="GO" id="GO:0012505">
    <property type="term" value="C:endomembrane system"/>
    <property type="evidence" value="ECO:0007669"/>
    <property type="project" value="UniProtKB-SubCell"/>
</dbReference>
<gene>
    <name evidence="14" type="ORF">QBZ16_001592</name>
</gene>
<organism evidence="14 15">
    <name type="scientific">Prototheca wickerhamii</name>
    <dbReference type="NCBI Taxonomy" id="3111"/>
    <lineage>
        <taxon>Eukaryota</taxon>
        <taxon>Viridiplantae</taxon>
        <taxon>Chlorophyta</taxon>
        <taxon>core chlorophytes</taxon>
        <taxon>Trebouxiophyceae</taxon>
        <taxon>Chlorellales</taxon>
        <taxon>Chlorellaceae</taxon>
        <taxon>Prototheca</taxon>
    </lineage>
</organism>
<dbReference type="SUPFAM" id="SSF51735">
    <property type="entry name" value="NAD(P)-binding Rossmann-fold domains"/>
    <property type="match status" value="1"/>
</dbReference>
<feature type="coiled-coil region" evidence="10">
    <location>
        <begin position="51"/>
        <end position="113"/>
    </location>
</feature>
<dbReference type="EMBL" id="JASFZW010000013">
    <property type="protein sequence ID" value="KAK2075851.1"/>
    <property type="molecule type" value="Genomic_DNA"/>
</dbReference>
<evidence type="ECO:0000256" key="10">
    <source>
        <dbReference type="SAM" id="Coils"/>
    </source>
</evidence>
<evidence type="ECO:0000313" key="15">
    <source>
        <dbReference type="Proteomes" id="UP001255856"/>
    </source>
</evidence>
<evidence type="ECO:0000313" key="14">
    <source>
        <dbReference type="EMBL" id="KAK2075851.1"/>
    </source>
</evidence>
<feature type="region of interest" description="Disordered" evidence="11">
    <location>
        <begin position="208"/>
        <end position="315"/>
    </location>
</feature>
<keyword evidence="10" id="KW-0175">Coiled coil</keyword>
<sequence>MAWRCCVASAPSSGPVRSRKAHEAIVEECGEDLEGCSVERNPELAPLKDALLRARRRRDEAQKHREALEAEAQEVAQLAVNAESVLGDARREAEALKLELADAEKKLEEAALAAAKAVPEGEEGDEAVAEPEILSFEDPAIAALQAELAEKEAAATAAEKAYAEADRIAAAAMEAAEEAVRDEMECIAVFNEVESALAKTIEGLRDLGTTKGRQGEEWDRATQSSRAAAAATAQSAEAAEAERDAGSKKKKAKSSGSDAAEAVTAAEKQGAAGSQAQSSAASSGAPGGRRGVGHRNPRARRPHPPPPRPAGPAWRRASRARALIAAAVAAVFVAAERAGAPAAISAAASALGAQLSALTAPLRALLARVPLPHVHIHESEKALLEVIWLLLSSVLTVPLVLKVPGGSAVLGFLASGALVGPYALGIIQNVSSVRHIAELGVVFLLFNIGLELSFDRLASMGKMVFGMGSAQVCVTLAAAAGAALALSNGALGGAAAVILGGGLALSTTAVAMQVLADRGETGSRHGRAAFSVLLFQDLAVVVLLMLIPLLTPSPENAAATGLASLLRIAGAVGLAGVKAVACMATITVVGRWVLQPLYRRVADTHNAEIFAAMTLLVVLGTSLITQLAGLSLALGAFLAGLLLAETPFHLQIEADIAPYKGLLMGLFFMTVGMEISISLLFAKIKTVLGLMLLLIGGKVAIMTGVGQLFGLSPVQSLRAGLLLSPGGEFAFVLFGEAVAKGILGAALVQELYLVVALSMALTPFLAAWGARLGRLLEKKDMKAMQPQEKEVGGLSGHVIIAGFGRVGRLIGELLGEELIPFVALDVEATRVAEGRAQDLPVYFGDAGSPAVLHALRAEKAACAVICLDTPGANYRTVWALHKHFPHVKTFVRARDIHNALQLERAGATAVVPETLEPSLQLAAAVLTELDIPEDDVAESIRDFRKSHLSDLQVLAKATGSSLGYGAVGERSRGASPASSASSSTAGDSPSKPSQP</sequence>
<keyword evidence="2" id="KW-0813">Transport</keyword>
<feature type="compositionally biased region" description="Low complexity" evidence="11">
    <location>
        <begin position="221"/>
        <end position="238"/>
    </location>
</feature>
<protein>
    <recommendedName>
        <fullName evidence="13">RCK N-terminal domain-containing protein</fullName>
    </recommendedName>
</protein>
<evidence type="ECO:0000256" key="7">
    <source>
        <dbReference type="ARBA" id="ARBA00022989"/>
    </source>
</evidence>
<feature type="transmembrane region" description="Helical" evidence="12">
    <location>
        <begin position="408"/>
        <end position="427"/>
    </location>
</feature>
<evidence type="ECO:0000256" key="2">
    <source>
        <dbReference type="ARBA" id="ARBA00022448"/>
    </source>
</evidence>
<dbReference type="InterPro" id="IPR006153">
    <property type="entry name" value="Cation/H_exchanger_TM"/>
</dbReference>
<keyword evidence="9 12" id="KW-0472">Membrane</keyword>
<evidence type="ECO:0000256" key="1">
    <source>
        <dbReference type="ARBA" id="ARBA00004127"/>
    </source>
</evidence>
<feature type="domain" description="RCK N-terminal" evidence="13">
    <location>
        <begin position="795"/>
        <end position="912"/>
    </location>
</feature>
<accession>A0AAD9IE91</accession>
<evidence type="ECO:0000259" key="13">
    <source>
        <dbReference type="PROSITE" id="PS51201"/>
    </source>
</evidence>
<reference evidence="14" key="1">
    <citation type="submission" date="2021-01" db="EMBL/GenBank/DDBJ databases">
        <authorList>
            <person name="Eckstrom K.M.E."/>
        </authorList>
    </citation>
    <scope>NUCLEOTIDE SEQUENCE</scope>
    <source>
        <strain evidence="14">UVCC 0001</strain>
    </source>
</reference>
<evidence type="ECO:0000256" key="8">
    <source>
        <dbReference type="ARBA" id="ARBA00023065"/>
    </source>
</evidence>
<feature type="compositionally biased region" description="Basic residues" evidence="11">
    <location>
        <begin position="291"/>
        <end position="303"/>
    </location>
</feature>
<feature type="transmembrane region" description="Helical" evidence="12">
    <location>
        <begin position="528"/>
        <end position="551"/>
    </location>
</feature>
<dbReference type="InterPro" id="IPR038770">
    <property type="entry name" value="Na+/solute_symporter_sf"/>
</dbReference>
<dbReference type="Pfam" id="PF02254">
    <property type="entry name" value="TrkA_N"/>
    <property type="match status" value="1"/>
</dbReference>
<feature type="transmembrane region" description="Helical" evidence="12">
    <location>
        <begin position="571"/>
        <end position="594"/>
    </location>
</feature>
<evidence type="ECO:0000256" key="3">
    <source>
        <dbReference type="ARBA" id="ARBA00022449"/>
    </source>
</evidence>
<keyword evidence="15" id="KW-1185">Reference proteome</keyword>
<dbReference type="InterPro" id="IPR003148">
    <property type="entry name" value="RCK_N"/>
</dbReference>
<keyword evidence="7 12" id="KW-1133">Transmembrane helix</keyword>
<feature type="transmembrane region" description="Helical" evidence="12">
    <location>
        <begin position="662"/>
        <end position="682"/>
    </location>
</feature>
<feature type="compositionally biased region" description="Low complexity" evidence="11">
    <location>
        <begin position="973"/>
        <end position="995"/>
    </location>
</feature>
<evidence type="ECO:0000256" key="5">
    <source>
        <dbReference type="ARBA" id="ARBA00022692"/>
    </source>
</evidence>
<keyword evidence="6" id="KW-0630">Potassium</keyword>
<dbReference type="PANTHER" id="PTHR46157:SF2">
    <property type="entry name" value="K(+) EFFLUX ANTIPORTER 1, CHLOROPLASTIC-RELATED"/>
    <property type="match status" value="1"/>
</dbReference>
<feature type="compositionally biased region" description="Low complexity" evidence="11">
    <location>
        <begin position="254"/>
        <end position="284"/>
    </location>
</feature>
<feature type="transmembrane region" description="Helical" evidence="12">
    <location>
        <begin position="688"/>
        <end position="709"/>
    </location>
</feature>
<evidence type="ECO:0000256" key="6">
    <source>
        <dbReference type="ARBA" id="ARBA00022958"/>
    </source>
</evidence>
<keyword evidence="5 12" id="KW-0812">Transmembrane</keyword>